<dbReference type="SMART" id="SM00133">
    <property type="entry name" value="S_TK_X"/>
    <property type="match status" value="1"/>
</dbReference>
<evidence type="ECO:0000256" key="2">
    <source>
        <dbReference type="ARBA" id="ARBA00022679"/>
    </source>
</evidence>
<dbReference type="InterPro" id="IPR000961">
    <property type="entry name" value="AGC-kinase_C"/>
</dbReference>
<accession>A0A7R9LHR1</accession>
<evidence type="ECO:0000256" key="1">
    <source>
        <dbReference type="ARBA" id="ARBA00022527"/>
    </source>
</evidence>
<dbReference type="AlphaFoldDB" id="A0A7R9LHR1"/>
<sequence>MDTRRTKYYEDRDVFHCMDSSESGDTEGIDPSVIDLKLDDLESVTTLGIGGFGKVDLVRVRHKRSQVFALKSCAKAFVRSTRQEQHINNERIVQRVASRHQFVVKLYRTFKDDQSVYFLLEAALGGELWTLLRHRGAFEEISARFYVGCVVEALQYLHSHQIIYRDLKPENCLLDQTGYLKITDFGFSKLLCAGEKTWTFCGTPEYVAPEIILNKGHDQAVDFWSIGILLYELLTGMPPFTSPDPLKTYNIILRGFDAIGFEEAIFSKNCVNLIRRLCKENPSERIGVQKNGYSELKSHKWFSGFDWDQLIRRAIKPPIVPRLNSSTDTHYFDVTPDQTLKEAEFDVKDSSCDLDADCDQSWDKYF</sequence>
<dbReference type="Proteomes" id="UP000759131">
    <property type="component" value="Unassembled WGS sequence"/>
</dbReference>
<dbReference type="Pfam" id="PF00069">
    <property type="entry name" value="Pkinase"/>
    <property type="match status" value="1"/>
</dbReference>
<dbReference type="EMBL" id="OC880306">
    <property type="protein sequence ID" value="CAD7641690.1"/>
    <property type="molecule type" value="Genomic_DNA"/>
</dbReference>
<dbReference type="InterPro" id="IPR011009">
    <property type="entry name" value="Kinase-like_dom_sf"/>
</dbReference>
<dbReference type="InterPro" id="IPR035014">
    <property type="entry name" value="STKc_cGK"/>
</dbReference>
<gene>
    <name evidence="8" type="ORF">OSB1V03_LOCUS18777</name>
</gene>
<dbReference type="InterPro" id="IPR008271">
    <property type="entry name" value="Ser/Thr_kinase_AS"/>
</dbReference>
<organism evidence="8">
    <name type="scientific">Medioppia subpectinata</name>
    <dbReference type="NCBI Taxonomy" id="1979941"/>
    <lineage>
        <taxon>Eukaryota</taxon>
        <taxon>Metazoa</taxon>
        <taxon>Ecdysozoa</taxon>
        <taxon>Arthropoda</taxon>
        <taxon>Chelicerata</taxon>
        <taxon>Arachnida</taxon>
        <taxon>Acari</taxon>
        <taxon>Acariformes</taxon>
        <taxon>Sarcoptiformes</taxon>
        <taxon>Oribatida</taxon>
        <taxon>Brachypylina</taxon>
        <taxon>Oppioidea</taxon>
        <taxon>Oppiidae</taxon>
        <taxon>Medioppia</taxon>
    </lineage>
</organism>
<name>A0A7R9LHR1_9ACAR</name>
<evidence type="ECO:0000256" key="3">
    <source>
        <dbReference type="ARBA" id="ARBA00022741"/>
    </source>
</evidence>
<dbReference type="PROSITE" id="PS50011">
    <property type="entry name" value="PROTEIN_KINASE_DOM"/>
    <property type="match status" value="1"/>
</dbReference>
<dbReference type="CDD" id="cd05572">
    <property type="entry name" value="STKc_cGK"/>
    <property type="match status" value="1"/>
</dbReference>
<evidence type="ECO:0000259" key="6">
    <source>
        <dbReference type="PROSITE" id="PS50011"/>
    </source>
</evidence>
<feature type="domain" description="AGC-kinase C-terminal" evidence="7">
    <location>
        <begin position="303"/>
        <end position="366"/>
    </location>
</feature>
<protein>
    <recommendedName>
        <fullName evidence="10">cGMP-dependent protein kinase</fullName>
    </recommendedName>
</protein>
<dbReference type="GO" id="GO:0004692">
    <property type="term" value="F:cGMP-dependent protein kinase activity"/>
    <property type="evidence" value="ECO:0007669"/>
    <property type="project" value="InterPro"/>
</dbReference>
<keyword evidence="3" id="KW-0547">Nucleotide-binding</keyword>
<feature type="domain" description="Protein kinase" evidence="6">
    <location>
        <begin position="41"/>
        <end position="302"/>
    </location>
</feature>
<keyword evidence="2" id="KW-0808">Transferase</keyword>
<dbReference type="Gene3D" id="1.10.510.10">
    <property type="entry name" value="Transferase(Phosphotransferase) domain 1"/>
    <property type="match status" value="1"/>
</dbReference>
<dbReference type="InterPro" id="IPR000719">
    <property type="entry name" value="Prot_kinase_dom"/>
</dbReference>
<evidence type="ECO:0000313" key="9">
    <source>
        <dbReference type="Proteomes" id="UP000759131"/>
    </source>
</evidence>
<dbReference type="EMBL" id="CAJPIZ010025731">
    <property type="protein sequence ID" value="CAG2118827.1"/>
    <property type="molecule type" value="Genomic_DNA"/>
</dbReference>
<feature type="non-terminal residue" evidence="8">
    <location>
        <position position="1"/>
    </location>
</feature>
<keyword evidence="1" id="KW-0723">Serine/threonine-protein kinase</keyword>
<keyword evidence="4" id="KW-0418">Kinase</keyword>
<evidence type="ECO:0000256" key="5">
    <source>
        <dbReference type="ARBA" id="ARBA00022840"/>
    </source>
</evidence>
<dbReference type="PROSITE" id="PS51285">
    <property type="entry name" value="AGC_KINASE_CTER"/>
    <property type="match status" value="1"/>
</dbReference>
<proteinExistence type="predicted"/>
<dbReference type="OrthoDB" id="6417630at2759"/>
<reference evidence="8" key="1">
    <citation type="submission" date="2020-11" db="EMBL/GenBank/DDBJ databases">
        <authorList>
            <person name="Tran Van P."/>
        </authorList>
    </citation>
    <scope>NUCLEOTIDE SEQUENCE</scope>
</reference>
<dbReference type="PANTHER" id="PTHR24353">
    <property type="entry name" value="CYCLIC NUCLEOTIDE-DEPENDENT PROTEIN KINASE"/>
    <property type="match status" value="1"/>
</dbReference>
<keyword evidence="5" id="KW-0067">ATP-binding</keyword>
<keyword evidence="9" id="KW-1185">Reference proteome</keyword>
<dbReference type="SMART" id="SM00220">
    <property type="entry name" value="S_TKc"/>
    <property type="match status" value="1"/>
</dbReference>
<dbReference type="GO" id="GO:0005524">
    <property type="term" value="F:ATP binding"/>
    <property type="evidence" value="ECO:0007669"/>
    <property type="project" value="UniProtKB-KW"/>
</dbReference>
<evidence type="ECO:0008006" key="10">
    <source>
        <dbReference type="Google" id="ProtNLM"/>
    </source>
</evidence>
<dbReference type="FunFam" id="1.10.510.10:FF:000210">
    <property type="entry name" value="Non-specific serine/threonine protein kinase"/>
    <property type="match status" value="1"/>
</dbReference>
<evidence type="ECO:0000259" key="7">
    <source>
        <dbReference type="PROSITE" id="PS51285"/>
    </source>
</evidence>
<dbReference type="PANTHER" id="PTHR24353:SF147">
    <property type="entry name" value="CGMP-DEPENDENT SERINE_THREONIN PROTEIN KINASE-RELATED"/>
    <property type="match status" value="1"/>
</dbReference>
<evidence type="ECO:0000313" key="8">
    <source>
        <dbReference type="EMBL" id="CAD7641690.1"/>
    </source>
</evidence>
<evidence type="ECO:0000256" key="4">
    <source>
        <dbReference type="ARBA" id="ARBA00022777"/>
    </source>
</evidence>
<dbReference type="Gene3D" id="3.30.200.20">
    <property type="entry name" value="Phosphorylase Kinase, domain 1"/>
    <property type="match status" value="1"/>
</dbReference>
<dbReference type="SUPFAM" id="SSF56112">
    <property type="entry name" value="Protein kinase-like (PK-like)"/>
    <property type="match status" value="1"/>
</dbReference>
<dbReference type="PROSITE" id="PS00108">
    <property type="entry name" value="PROTEIN_KINASE_ST"/>
    <property type="match status" value="1"/>
</dbReference>